<keyword evidence="3" id="KW-1185">Reference proteome</keyword>
<comment type="caution">
    <text evidence="2">The sequence shown here is derived from an EMBL/GenBank/DDBJ whole genome shotgun (WGS) entry which is preliminary data.</text>
</comment>
<accession>A0ABV0N3H2</accession>
<organism evidence="2 3">
    <name type="scientific">Goodea atripinnis</name>
    <dbReference type="NCBI Taxonomy" id="208336"/>
    <lineage>
        <taxon>Eukaryota</taxon>
        <taxon>Metazoa</taxon>
        <taxon>Chordata</taxon>
        <taxon>Craniata</taxon>
        <taxon>Vertebrata</taxon>
        <taxon>Euteleostomi</taxon>
        <taxon>Actinopterygii</taxon>
        <taxon>Neopterygii</taxon>
        <taxon>Teleostei</taxon>
        <taxon>Neoteleostei</taxon>
        <taxon>Acanthomorphata</taxon>
        <taxon>Ovalentaria</taxon>
        <taxon>Atherinomorphae</taxon>
        <taxon>Cyprinodontiformes</taxon>
        <taxon>Goodeidae</taxon>
        <taxon>Goodea</taxon>
    </lineage>
</organism>
<dbReference type="Proteomes" id="UP001476798">
    <property type="component" value="Unassembled WGS sequence"/>
</dbReference>
<gene>
    <name evidence="2" type="ORF">GOODEAATRI_010785</name>
</gene>
<feature type="non-terminal residue" evidence="2">
    <location>
        <position position="1"/>
    </location>
</feature>
<dbReference type="EMBL" id="JAHRIO010020633">
    <property type="protein sequence ID" value="MEQ2164832.1"/>
    <property type="molecule type" value="Genomic_DNA"/>
</dbReference>
<feature type="signal peptide" evidence="1">
    <location>
        <begin position="1"/>
        <end position="20"/>
    </location>
</feature>
<proteinExistence type="predicted"/>
<sequence length="58" mass="6048">GLILPYLLSELGLILATVEAATGSPGPEPRVTLPRVARPLVLSRDLPRKLGKASSSSL</sequence>
<evidence type="ECO:0000313" key="3">
    <source>
        <dbReference type="Proteomes" id="UP001476798"/>
    </source>
</evidence>
<name>A0ABV0N3H2_9TELE</name>
<protein>
    <submittedName>
        <fullName evidence="2">Uncharacterized protein</fullName>
    </submittedName>
</protein>
<evidence type="ECO:0000256" key="1">
    <source>
        <dbReference type="SAM" id="SignalP"/>
    </source>
</evidence>
<keyword evidence="1" id="KW-0732">Signal</keyword>
<feature type="chain" id="PRO_5045059416" evidence="1">
    <location>
        <begin position="21"/>
        <end position="58"/>
    </location>
</feature>
<evidence type="ECO:0000313" key="2">
    <source>
        <dbReference type="EMBL" id="MEQ2164832.1"/>
    </source>
</evidence>
<reference evidence="2 3" key="1">
    <citation type="submission" date="2021-06" db="EMBL/GenBank/DDBJ databases">
        <authorList>
            <person name="Palmer J.M."/>
        </authorList>
    </citation>
    <scope>NUCLEOTIDE SEQUENCE [LARGE SCALE GENOMIC DNA]</scope>
    <source>
        <strain evidence="2 3">GA_2019</strain>
        <tissue evidence="2">Muscle</tissue>
    </source>
</reference>